<dbReference type="EMBL" id="FMZX01000003">
    <property type="protein sequence ID" value="SDC94285.1"/>
    <property type="molecule type" value="Genomic_DNA"/>
</dbReference>
<dbReference type="AlphaFoldDB" id="A0A1G6QRD5"/>
<dbReference type="RefSeq" id="WP_090564333.1">
    <property type="nucleotide sequence ID" value="NZ_FMXZ01000006.1"/>
</dbReference>
<evidence type="ECO:0000313" key="2">
    <source>
        <dbReference type="EMBL" id="SDC94285.1"/>
    </source>
</evidence>
<dbReference type="Gene3D" id="1.10.1200.10">
    <property type="entry name" value="ACP-like"/>
    <property type="match status" value="1"/>
</dbReference>
<dbReference type="Pfam" id="PF00550">
    <property type="entry name" value="PP-binding"/>
    <property type="match status" value="1"/>
</dbReference>
<dbReference type="NCBIfam" id="NF006617">
    <property type="entry name" value="PRK09184.1"/>
    <property type="match status" value="1"/>
</dbReference>
<dbReference type="InterPro" id="IPR036736">
    <property type="entry name" value="ACP-like_sf"/>
</dbReference>
<organism evidence="2 3">
    <name type="scientific">Belnapia rosea</name>
    <dbReference type="NCBI Taxonomy" id="938405"/>
    <lineage>
        <taxon>Bacteria</taxon>
        <taxon>Pseudomonadati</taxon>
        <taxon>Pseudomonadota</taxon>
        <taxon>Alphaproteobacteria</taxon>
        <taxon>Acetobacterales</taxon>
        <taxon>Roseomonadaceae</taxon>
        <taxon>Belnapia</taxon>
    </lineage>
</organism>
<keyword evidence="3" id="KW-1185">Reference proteome</keyword>
<name>A0A1G6QRD5_9PROT</name>
<dbReference type="PROSITE" id="PS50075">
    <property type="entry name" value="CARRIER"/>
    <property type="match status" value="1"/>
</dbReference>
<sequence>MPDGTTTSTISATGLLPQELEVAQLIVSALSLEVAPEEIEPEAPLFHDGLGLDSIDALELALAISKAYEVKLRSDDERNHRIFASLRSLTAHIEKHRAR</sequence>
<dbReference type="STRING" id="938405.SAMN02927895_02670"/>
<dbReference type="OrthoDB" id="9803943at2"/>
<dbReference type="Proteomes" id="UP000198925">
    <property type="component" value="Unassembled WGS sequence"/>
</dbReference>
<dbReference type="InterPro" id="IPR009081">
    <property type="entry name" value="PP-bd_ACP"/>
</dbReference>
<feature type="domain" description="Carrier" evidence="1">
    <location>
        <begin position="16"/>
        <end position="97"/>
    </location>
</feature>
<gene>
    <name evidence="2" type="ORF">SAMN04487779_1003132</name>
</gene>
<evidence type="ECO:0000259" key="1">
    <source>
        <dbReference type="PROSITE" id="PS50075"/>
    </source>
</evidence>
<proteinExistence type="predicted"/>
<evidence type="ECO:0000313" key="3">
    <source>
        <dbReference type="Proteomes" id="UP000198925"/>
    </source>
</evidence>
<dbReference type="SUPFAM" id="SSF47336">
    <property type="entry name" value="ACP-like"/>
    <property type="match status" value="1"/>
</dbReference>
<reference evidence="2 3" key="1">
    <citation type="submission" date="2016-10" db="EMBL/GenBank/DDBJ databases">
        <authorList>
            <person name="de Groot N.N."/>
        </authorList>
    </citation>
    <scope>NUCLEOTIDE SEQUENCE [LARGE SCALE GENOMIC DNA]</scope>
    <source>
        <strain evidence="2 3">CPCC 100156</strain>
    </source>
</reference>
<protein>
    <submittedName>
        <fullName evidence="2">Acyl carrier protein</fullName>
    </submittedName>
</protein>
<accession>A0A1G6QRD5</accession>